<comment type="caution">
    <text evidence="3">The sequence shown here is derived from an EMBL/GenBank/DDBJ whole genome shotgun (WGS) entry which is preliminary data.</text>
</comment>
<dbReference type="GO" id="GO:0003677">
    <property type="term" value="F:DNA binding"/>
    <property type="evidence" value="ECO:0007669"/>
    <property type="project" value="InterPro"/>
</dbReference>
<reference evidence="3 4" key="1">
    <citation type="submission" date="2018-11" db="EMBL/GenBank/DDBJ databases">
        <title>the genome of Mesorhizobium tamadayense DSM 28320.</title>
        <authorList>
            <person name="Gao J."/>
        </authorList>
    </citation>
    <scope>NUCLEOTIDE SEQUENCE [LARGE SCALE GENOMIC DNA]</scope>
    <source>
        <strain evidence="3 4">DSM 28320</strain>
    </source>
</reference>
<keyword evidence="4" id="KW-1185">Reference proteome</keyword>
<dbReference type="OrthoDB" id="9798237at2"/>
<name>A0A3P3EH19_9HYPH</name>
<dbReference type="InterPro" id="IPR052909">
    <property type="entry name" value="Transposase_6_like"/>
</dbReference>
<feature type="domain" description="Insertion element IS402-like" evidence="2">
    <location>
        <begin position="11"/>
        <end position="84"/>
    </location>
</feature>
<evidence type="ECO:0000313" key="4">
    <source>
        <dbReference type="Proteomes" id="UP000273786"/>
    </source>
</evidence>
<dbReference type="AlphaFoldDB" id="A0A3P3EH19"/>
<dbReference type="NCBIfam" id="NF033580">
    <property type="entry name" value="transpos_IS5_3"/>
    <property type="match status" value="1"/>
</dbReference>
<dbReference type="EMBL" id="RQXT01000183">
    <property type="protein sequence ID" value="RRH84528.1"/>
    <property type="molecule type" value="Genomic_DNA"/>
</dbReference>
<sequence>METQPLIRLMLSDSQWEQIAPELSGKAGDPGCSGRDNRLFIEAVLWIARTGSPWRDLPEAFGKWFTVYTRFWRWAQKGVWERIFKALSDDPDFEYVLIDGTLVRVHQHGTGAKGGPQNQAIGRSRGGLTTKIMALVDALGNLIRFVLLPGQRHDSIGVEPLIAGLDFEALLGDKAFDNNWLRANLNERGAVAVIPSKADRAGRIPHDTEMYKWRHLVENFFCHLKAFRRIATRYEKTDACFAGLLNLVTAFLAIR</sequence>
<dbReference type="PANTHER" id="PTHR46637">
    <property type="entry name" value="TIS1421-TRANSPOSASE PROTEIN A"/>
    <property type="match status" value="1"/>
</dbReference>
<evidence type="ECO:0000259" key="1">
    <source>
        <dbReference type="Pfam" id="PF01609"/>
    </source>
</evidence>
<feature type="domain" description="Transposase IS4-like" evidence="1">
    <location>
        <begin position="96"/>
        <end position="250"/>
    </location>
</feature>
<accession>A0A3P3EH19</accession>
<organism evidence="3 4">
    <name type="scientific">Mesorhizobium tamadayense</name>
    <dbReference type="NCBI Taxonomy" id="425306"/>
    <lineage>
        <taxon>Bacteria</taxon>
        <taxon>Pseudomonadati</taxon>
        <taxon>Pseudomonadota</taxon>
        <taxon>Alphaproteobacteria</taxon>
        <taxon>Hyphomicrobiales</taxon>
        <taxon>Phyllobacteriaceae</taxon>
        <taxon>Mesorhizobium</taxon>
    </lineage>
</organism>
<dbReference type="Pfam" id="PF01609">
    <property type="entry name" value="DDE_Tnp_1"/>
    <property type="match status" value="1"/>
</dbReference>
<dbReference type="GO" id="GO:0006313">
    <property type="term" value="P:DNA transposition"/>
    <property type="evidence" value="ECO:0007669"/>
    <property type="project" value="InterPro"/>
</dbReference>
<dbReference type="GO" id="GO:0004803">
    <property type="term" value="F:transposase activity"/>
    <property type="evidence" value="ECO:0007669"/>
    <property type="project" value="InterPro"/>
</dbReference>
<dbReference type="InterPro" id="IPR002559">
    <property type="entry name" value="Transposase_11"/>
</dbReference>
<protein>
    <submittedName>
        <fullName evidence="3">IS5 family transposase</fullName>
    </submittedName>
</protein>
<proteinExistence type="predicted"/>
<gene>
    <name evidence="3" type="ORF">EH240_37135</name>
</gene>
<evidence type="ECO:0000259" key="2">
    <source>
        <dbReference type="Pfam" id="PF13340"/>
    </source>
</evidence>
<dbReference type="Pfam" id="PF13340">
    <property type="entry name" value="DUF4096"/>
    <property type="match status" value="1"/>
</dbReference>
<dbReference type="Proteomes" id="UP000273786">
    <property type="component" value="Unassembled WGS sequence"/>
</dbReference>
<dbReference type="PANTHER" id="PTHR46637:SF1">
    <property type="entry name" value="BLL5188 PROTEIN"/>
    <property type="match status" value="1"/>
</dbReference>
<dbReference type="RefSeq" id="WP_125007262.1">
    <property type="nucleotide sequence ID" value="NZ_RQXT01000183.1"/>
</dbReference>
<dbReference type="InterPro" id="IPR025161">
    <property type="entry name" value="IS402-like_dom"/>
</dbReference>
<evidence type="ECO:0000313" key="3">
    <source>
        <dbReference type="EMBL" id="RRH84528.1"/>
    </source>
</evidence>